<accession>A0ABN0JZF7</accession>
<comment type="caution">
    <text evidence="1">The sequence shown here is derived from an EMBL/GenBank/DDBJ whole genome shotgun (WGS) entry which is preliminary data.</text>
</comment>
<sequence length="77" mass="8798">MVIGMNQATPLRIQFSTACQMLDVTRESLRHTIRKDPTFPKPMKMGTAKQAPVFFDYQEIVEWHNSKKEAAAAQMEA</sequence>
<evidence type="ECO:0000313" key="1">
    <source>
        <dbReference type="EMBL" id="ENV60970.1"/>
    </source>
</evidence>
<evidence type="ECO:0008006" key="3">
    <source>
        <dbReference type="Google" id="ProtNLM"/>
    </source>
</evidence>
<keyword evidence="2" id="KW-1185">Reference proteome</keyword>
<dbReference type="Proteomes" id="UP000018433">
    <property type="component" value="Unassembled WGS sequence"/>
</dbReference>
<protein>
    <recommendedName>
        <fullName evidence="3">Transcriptional regulator</fullName>
    </recommendedName>
</protein>
<reference evidence="1 2" key="1">
    <citation type="submission" date="2013-02" db="EMBL/GenBank/DDBJ databases">
        <title>The Genome Sequence of Acinetobacter soli NIPH 2899.</title>
        <authorList>
            <consortium name="The Broad Institute Genome Sequencing Platform"/>
            <consortium name="The Broad Institute Genome Sequencing Center for Infectious Disease"/>
            <person name="Cerqueira G."/>
            <person name="Feldgarden M."/>
            <person name="Courvalin P."/>
            <person name="Perichon B."/>
            <person name="Grillot-Courvalin C."/>
            <person name="Clermont D."/>
            <person name="Rocha E."/>
            <person name="Yoon E.-J."/>
            <person name="Nemec A."/>
            <person name="Walker B."/>
            <person name="Young S.K."/>
            <person name="Zeng Q."/>
            <person name="Gargeya S."/>
            <person name="Fitzgerald M."/>
            <person name="Haas B."/>
            <person name="Abouelleil A."/>
            <person name="Alvarado L."/>
            <person name="Arachchi H.M."/>
            <person name="Berlin A.M."/>
            <person name="Chapman S.B."/>
            <person name="Dewar J."/>
            <person name="Goldberg J."/>
            <person name="Griggs A."/>
            <person name="Gujja S."/>
            <person name="Hansen M."/>
            <person name="Howarth C."/>
            <person name="Imamovic A."/>
            <person name="Larimer J."/>
            <person name="McCowan C."/>
            <person name="Murphy C."/>
            <person name="Neiman D."/>
            <person name="Pearson M."/>
            <person name="Priest M."/>
            <person name="Roberts A."/>
            <person name="Saif S."/>
            <person name="Shea T."/>
            <person name="Sisk P."/>
            <person name="Sykes S."/>
            <person name="Wortman J."/>
            <person name="Nusbaum C."/>
            <person name="Birren B."/>
        </authorList>
    </citation>
    <scope>NUCLEOTIDE SEQUENCE [LARGE SCALE GENOMIC DNA]</scope>
    <source>
        <strain evidence="1 2">NIPH 2899</strain>
    </source>
</reference>
<dbReference type="EMBL" id="APPV01000006">
    <property type="protein sequence ID" value="ENV60970.1"/>
    <property type="molecule type" value="Genomic_DNA"/>
</dbReference>
<organism evidence="1 2">
    <name type="scientific">Acinetobacter soli NIPH 2899</name>
    <dbReference type="NCBI Taxonomy" id="1217677"/>
    <lineage>
        <taxon>Bacteria</taxon>
        <taxon>Pseudomonadati</taxon>
        <taxon>Pseudomonadota</taxon>
        <taxon>Gammaproteobacteria</taxon>
        <taxon>Moraxellales</taxon>
        <taxon>Moraxellaceae</taxon>
        <taxon>Acinetobacter</taxon>
    </lineage>
</organism>
<evidence type="ECO:0000313" key="2">
    <source>
        <dbReference type="Proteomes" id="UP000018433"/>
    </source>
</evidence>
<gene>
    <name evidence="1" type="ORF">F950_00215</name>
</gene>
<proteinExistence type="predicted"/>
<name>A0ABN0JZF7_9GAMM</name>